<dbReference type="Proteomes" id="UP000183945">
    <property type="component" value="Unassembled WGS sequence"/>
</dbReference>
<organism evidence="1 2">
    <name type="scientific">Salegentibacter echinorum</name>
    <dbReference type="NCBI Taxonomy" id="1073325"/>
    <lineage>
        <taxon>Bacteria</taxon>
        <taxon>Pseudomonadati</taxon>
        <taxon>Bacteroidota</taxon>
        <taxon>Flavobacteriia</taxon>
        <taxon>Flavobacteriales</taxon>
        <taxon>Flavobacteriaceae</taxon>
        <taxon>Salegentibacter</taxon>
    </lineage>
</organism>
<accession>A0A1M5KBY7</accession>
<dbReference type="EMBL" id="FQVT01000014">
    <property type="protein sequence ID" value="SHG50009.1"/>
    <property type="molecule type" value="Genomic_DNA"/>
</dbReference>
<evidence type="ECO:0000313" key="1">
    <source>
        <dbReference type="EMBL" id="SHG50009.1"/>
    </source>
</evidence>
<protein>
    <submittedName>
        <fullName evidence="1">Uncharacterized protein</fullName>
    </submittedName>
</protein>
<keyword evidence="2" id="KW-1185">Reference proteome</keyword>
<dbReference type="AlphaFoldDB" id="A0A1M5KBY7"/>
<gene>
    <name evidence="1" type="ORF">SAMN05444483_1147</name>
</gene>
<proteinExistence type="predicted"/>
<sequence>MPGENIELLQLNVKSKSHTTTSALSNHRNHKSLSVVMTNLIFRNIQKK</sequence>
<evidence type="ECO:0000313" key="2">
    <source>
        <dbReference type="Proteomes" id="UP000183945"/>
    </source>
</evidence>
<reference evidence="2" key="1">
    <citation type="submission" date="2016-11" db="EMBL/GenBank/DDBJ databases">
        <authorList>
            <person name="Varghese N."/>
            <person name="Submissions S."/>
        </authorList>
    </citation>
    <scope>NUCLEOTIDE SEQUENCE [LARGE SCALE GENOMIC DNA]</scope>
    <source>
        <strain evidence="2">DSM 24579</strain>
    </source>
</reference>
<name>A0A1M5KBY7_SALEC</name>